<comment type="caution">
    <text evidence="2">The sequence shown here is derived from an EMBL/GenBank/DDBJ whole genome shotgun (WGS) entry which is preliminary data.</text>
</comment>
<feature type="domain" description="NAD(P)-binding" evidence="1">
    <location>
        <begin position="8"/>
        <end position="156"/>
    </location>
</feature>
<proteinExistence type="predicted"/>
<name>A0A7X9XBG6_9BACT</name>
<dbReference type="RefSeq" id="WP_169658950.1">
    <property type="nucleotide sequence ID" value="NZ_JABANE010000072.1"/>
</dbReference>
<dbReference type="EMBL" id="JABANE010000072">
    <property type="protein sequence ID" value="NME70720.1"/>
    <property type="molecule type" value="Genomic_DNA"/>
</dbReference>
<evidence type="ECO:0000259" key="1">
    <source>
        <dbReference type="Pfam" id="PF13460"/>
    </source>
</evidence>
<evidence type="ECO:0000313" key="2">
    <source>
        <dbReference type="EMBL" id="NME70720.1"/>
    </source>
</evidence>
<organism evidence="2 3">
    <name type="scientific">Flammeovirga aprica JL-4</name>
    <dbReference type="NCBI Taxonomy" id="694437"/>
    <lineage>
        <taxon>Bacteria</taxon>
        <taxon>Pseudomonadati</taxon>
        <taxon>Bacteroidota</taxon>
        <taxon>Cytophagia</taxon>
        <taxon>Cytophagales</taxon>
        <taxon>Flammeovirgaceae</taxon>
        <taxon>Flammeovirga</taxon>
    </lineage>
</organism>
<dbReference type="AlphaFoldDB" id="A0A7X9XBG6"/>
<accession>A0A7X9XBG6</accession>
<dbReference type="Pfam" id="PF13460">
    <property type="entry name" value="NAD_binding_10"/>
    <property type="match status" value="1"/>
</dbReference>
<evidence type="ECO:0000313" key="3">
    <source>
        <dbReference type="Proteomes" id="UP000576082"/>
    </source>
</evidence>
<dbReference type="Gene3D" id="3.40.50.720">
    <property type="entry name" value="NAD(P)-binding Rossmann-like Domain"/>
    <property type="match status" value="1"/>
</dbReference>
<dbReference type="SUPFAM" id="SSF51735">
    <property type="entry name" value="NAD(P)-binding Rossmann-fold domains"/>
    <property type="match status" value="1"/>
</dbReference>
<dbReference type="InterPro" id="IPR036291">
    <property type="entry name" value="NAD(P)-bd_dom_sf"/>
</dbReference>
<dbReference type="InterPro" id="IPR051604">
    <property type="entry name" value="Ergot_Alk_Oxidoreductase"/>
</dbReference>
<protein>
    <submittedName>
        <fullName evidence="2">NAD(P)H-binding protein</fullName>
    </submittedName>
</protein>
<dbReference type="Proteomes" id="UP000576082">
    <property type="component" value="Unassembled WGS sequence"/>
</dbReference>
<dbReference type="PANTHER" id="PTHR43162">
    <property type="match status" value="1"/>
</dbReference>
<keyword evidence="3" id="KW-1185">Reference proteome</keyword>
<reference evidence="2 3" key="1">
    <citation type="submission" date="2020-04" db="EMBL/GenBank/DDBJ databases">
        <title>Flammeovirga sp. SR4, a novel species isolated from seawater.</title>
        <authorList>
            <person name="Wang X."/>
        </authorList>
    </citation>
    <scope>NUCLEOTIDE SEQUENCE [LARGE SCALE GENOMIC DNA]</scope>
    <source>
        <strain evidence="2 3">ATCC 23126</strain>
    </source>
</reference>
<dbReference type="PANTHER" id="PTHR43162:SF1">
    <property type="entry name" value="PRESTALK A DIFFERENTIATION PROTEIN A"/>
    <property type="match status" value="1"/>
</dbReference>
<dbReference type="InterPro" id="IPR016040">
    <property type="entry name" value="NAD(P)-bd_dom"/>
</dbReference>
<sequence length="289" mass="32627">MKNITIIGATGALGSSITKELIKKGVQVKVVARDIEKAQSLLSEKVEIVYGDVANKDSLREALADTETIYLNLNTTSWNENATFYPEREGIINVVDVSKELGVKHIMQIVGIDSSNPEFATTGMIYKTNLIRKPAMDHLKKSGLNYTYFHCSVFLDSFPTFIQGEEFAIIGHHQYPVFFTNTIDLSENIFHAIDNEKAYNQSFTIQGTEGISFPEAAERFLNAYNPNIKVTEYPMDVIQHLGLPSKEDEDFMEHLLTYVEQLKEEQVSESTWEVLGKPQLSIEDFVKTL</sequence>
<gene>
    <name evidence="2" type="ORF">HHU12_22290</name>
</gene>